<accession>A0A2T4Z1Y2</accession>
<keyword evidence="7" id="KW-0812">Transmembrane</keyword>
<dbReference type="GO" id="GO:0009003">
    <property type="term" value="F:signal peptidase activity"/>
    <property type="evidence" value="ECO:0007669"/>
    <property type="project" value="UniProtKB-EC"/>
</dbReference>
<dbReference type="PANTHER" id="PTHR43390">
    <property type="entry name" value="SIGNAL PEPTIDASE I"/>
    <property type="match status" value="1"/>
</dbReference>
<gene>
    <name evidence="9" type="ORF">C8J48_3436</name>
</gene>
<dbReference type="InterPro" id="IPR019533">
    <property type="entry name" value="Peptidase_S26"/>
</dbReference>
<protein>
    <recommendedName>
        <fullName evidence="4 7">Signal peptidase I</fullName>
        <ecNumber evidence="4 7">3.4.21.89</ecNumber>
    </recommendedName>
</protein>
<dbReference type="Gene3D" id="2.10.109.10">
    <property type="entry name" value="Umud Fragment, subunit A"/>
    <property type="match status" value="1"/>
</dbReference>
<dbReference type="CDD" id="cd06530">
    <property type="entry name" value="S26_SPase_I"/>
    <property type="match status" value="1"/>
</dbReference>
<feature type="transmembrane region" description="Helical" evidence="7">
    <location>
        <begin position="9"/>
        <end position="31"/>
    </location>
</feature>
<dbReference type="RefSeq" id="WP_107728408.1">
    <property type="nucleotide sequence ID" value="NZ_PZZP01000003.1"/>
</dbReference>
<evidence type="ECO:0000256" key="5">
    <source>
        <dbReference type="ARBA" id="ARBA00022801"/>
    </source>
</evidence>
<evidence type="ECO:0000313" key="10">
    <source>
        <dbReference type="Proteomes" id="UP000241639"/>
    </source>
</evidence>
<dbReference type="GO" id="GO:0006465">
    <property type="term" value="P:signal peptide processing"/>
    <property type="evidence" value="ECO:0007669"/>
    <property type="project" value="InterPro"/>
</dbReference>
<dbReference type="Proteomes" id="UP000241639">
    <property type="component" value="Unassembled WGS sequence"/>
</dbReference>
<evidence type="ECO:0000256" key="3">
    <source>
        <dbReference type="ARBA" id="ARBA00009370"/>
    </source>
</evidence>
<keyword evidence="5 7" id="KW-0378">Hydrolase</keyword>
<feature type="domain" description="Peptidase S26" evidence="8">
    <location>
        <begin position="15"/>
        <end position="155"/>
    </location>
</feature>
<evidence type="ECO:0000256" key="1">
    <source>
        <dbReference type="ARBA" id="ARBA00000677"/>
    </source>
</evidence>
<dbReference type="InterPro" id="IPR019758">
    <property type="entry name" value="Pept_S26A_signal_pept_1_CS"/>
</dbReference>
<feature type="active site" evidence="6">
    <location>
        <position position="79"/>
    </location>
</feature>
<keyword evidence="10" id="KW-1185">Reference proteome</keyword>
<dbReference type="PANTHER" id="PTHR43390:SF1">
    <property type="entry name" value="CHLOROPLAST PROCESSING PEPTIDASE"/>
    <property type="match status" value="1"/>
</dbReference>
<dbReference type="Pfam" id="PF10502">
    <property type="entry name" value="Peptidase_S26"/>
    <property type="match status" value="1"/>
</dbReference>
<comment type="catalytic activity">
    <reaction evidence="1 7">
        <text>Cleavage of hydrophobic, N-terminal signal or leader sequences from secreted and periplasmic proteins.</text>
        <dbReference type="EC" id="3.4.21.89"/>
    </reaction>
</comment>
<dbReference type="InterPro" id="IPR036286">
    <property type="entry name" value="LexA/Signal_pep-like_sf"/>
</dbReference>
<dbReference type="GO" id="GO:0004252">
    <property type="term" value="F:serine-type endopeptidase activity"/>
    <property type="evidence" value="ECO:0007669"/>
    <property type="project" value="InterPro"/>
</dbReference>
<evidence type="ECO:0000256" key="6">
    <source>
        <dbReference type="PIRSR" id="PIRSR600223-1"/>
    </source>
</evidence>
<reference evidence="9 10" key="1">
    <citation type="submission" date="2018-04" db="EMBL/GenBank/DDBJ databases">
        <title>Genomic Encyclopedia of Archaeal and Bacterial Type Strains, Phase II (KMG-II): from individual species to whole genera.</title>
        <authorList>
            <person name="Goeker M."/>
        </authorList>
    </citation>
    <scope>NUCLEOTIDE SEQUENCE [LARGE SCALE GENOMIC DNA]</scope>
    <source>
        <strain evidence="9 10">DSM 45169</strain>
    </source>
</reference>
<name>A0A2T4Z1Y2_9BACL</name>
<organism evidence="9 10">
    <name type="scientific">Desmospora activa DSM 45169</name>
    <dbReference type="NCBI Taxonomy" id="1121389"/>
    <lineage>
        <taxon>Bacteria</taxon>
        <taxon>Bacillati</taxon>
        <taxon>Bacillota</taxon>
        <taxon>Bacilli</taxon>
        <taxon>Bacillales</taxon>
        <taxon>Thermoactinomycetaceae</taxon>
        <taxon>Desmospora</taxon>
    </lineage>
</organism>
<evidence type="ECO:0000256" key="2">
    <source>
        <dbReference type="ARBA" id="ARBA00004401"/>
    </source>
</evidence>
<comment type="similarity">
    <text evidence="3 7">Belongs to the peptidase S26 family.</text>
</comment>
<keyword evidence="7" id="KW-1133">Transmembrane helix</keyword>
<dbReference type="GO" id="GO:0005886">
    <property type="term" value="C:plasma membrane"/>
    <property type="evidence" value="ECO:0007669"/>
    <property type="project" value="UniProtKB-SubCell"/>
</dbReference>
<comment type="caution">
    <text evidence="9">The sequence shown here is derived from an EMBL/GenBank/DDBJ whole genome shotgun (WGS) entry which is preliminary data.</text>
</comment>
<dbReference type="SUPFAM" id="SSF51306">
    <property type="entry name" value="LexA/Signal peptidase"/>
    <property type="match status" value="1"/>
</dbReference>
<dbReference type="AlphaFoldDB" id="A0A2T4Z1Y2"/>
<feature type="active site" evidence="6">
    <location>
        <position position="40"/>
    </location>
</feature>
<evidence type="ECO:0000256" key="4">
    <source>
        <dbReference type="ARBA" id="ARBA00013208"/>
    </source>
</evidence>
<dbReference type="OrthoDB" id="9802919at2"/>
<evidence type="ECO:0000256" key="7">
    <source>
        <dbReference type="RuleBase" id="RU362042"/>
    </source>
</evidence>
<evidence type="ECO:0000259" key="8">
    <source>
        <dbReference type="Pfam" id="PF10502"/>
    </source>
</evidence>
<dbReference type="PROSITE" id="PS00761">
    <property type="entry name" value="SPASE_I_3"/>
    <property type="match status" value="1"/>
</dbReference>
<comment type="subcellular location">
    <subcellularLocation>
        <location evidence="2">Cell membrane</location>
        <topology evidence="2">Single-pass type II membrane protein</topology>
    </subcellularLocation>
    <subcellularLocation>
        <location evidence="7">Membrane</location>
        <topology evidence="7">Single-pass type II membrane protein</topology>
    </subcellularLocation>
</comment>
<keyword evidence="7" id="KW-0472">Membrane</keyword>
<sequence>MLIQNRRKALYISSLLFVSILLIVLLFFRFYQLFTIEGDSMSPALQDGQAYWVERGPMEPRRGDIVIFYNQEDDFNHVKRVVALADERIQIKESRVLVNGKPLDEPYLASDATTTDFGPVTVPQGEVFVLGDNREQSLDSRQLGTVSIMDIRGRMLNPER</sequence>
<keyword evidence="7" id="KW-0645">Protease</keyword>
<dbReference type="NCBIfam" id="TIGR02227">
    <property type="entry name" value="sigpep_I_bact"/>
    <property type="match status" value="1"/>
</dbReference>
<dbReference type="EC" id="3.4.21.89" evidence="4 7"/>
<dbReference type="InterPro" id="IPR000223">
    <property type="entry name" value="Pept_S26A_signal_pept_1"/>
</dbReference>
<dbReference type="PRINTS" id="PR00727">
    <property type="entry name" value="LEADERPTASE"/>
</dbReference>
<proteinExistence type="inferred from homology"/>
<dbReference type="EMBL" id="PZZP01000003">
    <property type="protein sequence ID" value="PTM54784.1"/>
    <property type="molecule type" value="Genomic_DNA"/>
</dbReference>
<evidence type="ECO:0000313" key="9">
    <source>
        <dbReference type="EMBL" id="PTM54784.1"/>
    </source>
</evidence>